<comment type="similarity">
    <text evidence="10">Belongs to the NadD family.</text>
</comment>
<keyword evidence="4 10" id="KW-0808">Transferase</keyword>
<dbReference type="GO" id="GO:0004515">
    <property type="term" value="F:nicotinate-nucleotide adenylyltransferase activity"/>
    <property type="evidence" value="ECO:0007669"/>
    <property type="project" value="UniProtKB-UniRule"/>
</dbReference>
<evidence type="ECO:0000256" key="3">
    <source>
        <dbReference type="ARBA" id="ARBA00022642"/>
    </source>
</evidence>
<evidence type="ECO:0000256" key="4">
    <source>
        <dbReference type="ARBA" id="ARBA00022679"/>
    </source>
</evidence>
<dbReference type="GO" id="GO:0005524">
    <property type="term" value="F:ATP binding"/>
    <property type="evidence" value="ECO:0007669"/>
    <property type="project" value="UniProtKB-KW"/>
</dbReference>
<proteinExistence type="inferred from homology"/>
<keyword evidence="5 10" id="KW-0548">Nucleotidyltransferase</keyword>
<evidence type="ECO:0000256" key="5">
    <source>
        <dbReference type="ARBA" id="ARBA00022695"/>
    </source>
</evidence>
<gene>
    <name evidence="10" type="primary">nadD</name>
    <name evidence="12" type="ORF">MiSe_82780</name>
</gene>
<dbReference type="NCBIfam" id="TIGR00125">
    <property type="entry name" value="cyt_tran_rel"/>
    <property type="match status" value="1"/>
</dbReference>
<evidence type="ECO:0000256" key="8">
    <source>
        <dbReference type="ARBA" id="ARBA00023027"/>
    </source>
</evidence>
<comment type="caution">
    <text evidence="12">The sequence shown here is derived from an EMBL/GenBank/DDBJ whole genome shotgun (WGS) entry which is preliminary data.</text>
</comment>
<name>A0AAV3XRF5_9CYAN</name>
<dbReference type="GO" id="GO:0009435">
    <property type="term" value="P:NAD+ biosynthetic process"/>
    <property type="evidence" value="ECO:0007669"/>
    <property type="project" value="UniProtKB-UniRule"/>
</dbReference>
<evidence type="ECO:0000256" key="2">
    <source>
        <dbReference type="ARBA" id="ARBA00005019"/>
    </source>
</evidence>
<dbReference type="Pfam" id="PF01467">
    <property type="entry name" value="CTP_transf_like"/>
    <property type="match status" value="1"/>
</dbReference>
<dbReference type="InterPro" id="IPR004821">
    <property type="entry name" value="Cyt_trans-like"/>
</dbReference>
<evidence type="ECO:0000256" key="10">
    <source>
        <dbReference type="HAMAP-Rule" id="MF_00244"/>
    </source>
</evidence>
<reference evidence="12" key="1">
    <citation type="submission" date="2019-10" db="EMBL/GenBank/DDBJ databases">
        <title>Draft genome sequece of Microseira wollei NIES-4236.</title>
        <authorList>
            <person name="Yamaguchi H."/>
            <person name="Suzuki S."/>
            <person name="Kawachi M."/>
        </authorList>
    </citation>
    <scope>NUCLEOTIDE SEQUENCE</scope>
    <source>
        <strain evidence="12">NIES-4236</strain>
    </source>
</reference>
<dbReference type="Gene3D" id="3.40.50.620">
    <property type="entry name" value="HUPs"/>
    <property type="match status" value="1"/>
</dbReference>
<dbReference type="Proteomes" id="UP001050975">
    <property type="component" value="Unassembled WGS sequence"/>
</dbReference>
<evidence type="ECO:0000256" key="6">
    <source>
        <dbReference type="ARBA" id="ARBA00022741"/>
    </source>
</evidence>
<keyword evidence="13" id="KW-1185">Reference proteome</keyword>
<dbReference type="EC" id="2.7.7.18" evidence="10"/>
<sequence length="232" mass="26391">MSAMQKLAIFGGTFDPVHWGHLSIAQTALTQCGIERAIWIPNACPPHKSVTSMSSLEHRQQMVRRAIAHNPGFVLESSNGKSAGASYAIATLQHLQGIYPNTHWYWIVGLDAFQTLPRWYRRQELIPACDWLVAPRLDPAFDLAALKRLLRTERAQLDGIANPMHFLCQQVEQQLLSQSIPIRWTILSMPPFPISSSLIRHYCRQNRSIRGLVPEAVRVYIAQEKLYQSERP</sequence>
<dbReference type="PANTHER" id="PTHR39321:SF3">
    <property type="entry name" value="PHOSPHOPANTETHEINE ADENYLYLTRANSFERASE"/>
    <property type="match status" value="1"/>
</dbReference>
<evidence type="ECO:0000256" key="7">
    <source>
        <dbReference type="ARBA" id="ARBA00022840"/>
    </source>
</evidence>
<evidence type="ECO:0000256" key="1">
    <source>
        <dbReference type="ARBA" id="ARBA00002324"/>
    </source>
</evidence>
<feature type="domain" description="Cytidyltransferase-like" evidence="11">
    <location>
        <begin position="9"/>
        <end position="201"/>
    </location>
</feature>
<evidence type="ECO:0000256" key="9">
    <source>
        <dbReference type="ARBA" id="ARBA00048721"/>
    </source>
</evidence>
<comment type="catalytic activity">
    <reaction evidence="9 10">
        <text>nicotinate beta-D-ribonucleotide + ATP + H(+) = deamido-NAD(+) + diphosphate</text>
        <dbReference type="Rhea" id="RHEA:22860"/>
        <dbReference type="ChEBI" id="CHEBI:15378"/>
        <dbReference type="ChEBI" id="CHEBI:30616"/>
        <dbReference type="ChEBI" id="CHEBI:33019"/>
        <dbReference type="ChEBI" id="CHEBI:57502"/>
        <dbReference type="ChEBI" id="CHEBI:58437"/>
        <dbReference type="EC" id="2.7.7.18"/>
    </reaction>
</comment>
<dbReference type="SUPFAM" id="SSF52374">
    <property type="entry name" value="Nucleotidylyl transferase"/>
    <property type="match status" value="1"/>
</dbReference>
<comment type="pathway">
    <text evidence="2 10">Cofactor biosynthesis; NAD(+) biosynthesis; deamido-NAD(+) from nicotinate D-ribonucleotide: step 1/1.</text>
</comment>
<dbReference type="AlphaFoldDB" id="A0AAV3XRF5"/>
<keyword evidence="6 10" id="KW-0547">Nucleotide-binding</keyword>
<dbReference type="HAMAP" id="MF_00244">
    <property type="entry name" value="NaMN_adenylyltr"/>
    <property type="match status" value="1"/>
</dbReference>
<dbReference type="CDD" id="cd02165">
    <property type="entry name" value="NMNAT"/>
    <property type="match status" value="1"/>
</dbReference>
<evidence type="ECO:0000313" key="12">
    <source>
        <dbReference type="EMBL" id="GET43454.1"/>
    </source>
</evidence>
<keyword evidence="8 10" id="KW-0520">NAD</keyword>
<dbReference type="InterPro" id="IPR014729">
    <property type="entry name" value="Rossmann-like_a/b/a_fold"/>
</dbReference>
<keyword evidence="7 10" id="KW-0067">ATP-binding</keyword>
<evidence type="ECO:0000313" key="13">
    <source>
        <dbReference type="Proteomes" id="UP001050975"/>
    </source>
</evidence>
<dbReference type="InterPro" id="IPR005248">
    <property type="entry name" value="NadD/NMNAT"/>
</dbReference>
<dbReference type="EMBL" id="BLAY01000223">
    <property type="protein sequence ID" value="GET43454.1"/>
    <property type="molecule type" value="Genomic_DNA"/>
</dbReference>
<comment type="function">
    <text evidence="1 10">Catalyzes the reversible adenylation of nicotinate mononucleotide (NaMN) to nicotinic acid adenine dinucleotide (NaAD).</text>
</comment>
<accession>A0AAV3XRF5</accession>
<evidence type="ECO:0000259" key="11">
    <source>
        <dbReference type="Pfam" id="PF01467"/>
    </source>
</evidence>
<organism evidence="12 13">
    <name type="scientific">Microseira wollei NIES-4236</name>
    <dbReference type="NCBI Taxonomy" id="2530354"/>
    <lineage>
        <taxon>Bacteria</taxon>
        <taxon>Bacillati</taxon>
        <taxon>Cyanobacteriota</taxon>
        <taxon>Cyanophyceae</taxon>
        <taxon>Oscillatoriophycideae</taxon>
        <taxon>Aerosakkonematales</taxon>
        <taxon>Aerosakkonemataceae</taxon>
        <taxon>Microseira</taxon>
    </lineage>
</organism>
<dbReference type="PANTHER" id="PTHR39321">
    <property type="entry name" value="NICOTINATE-NUCLEOTIDE ADENYLYLTRANSFERASE-RELATED"/>
    <property type="match status" value="1"/>
</dbReference>
<keyword evidence="3 10" id="KW-0662">Pyridine nucleotide biosynthesis</keyword>
<protein>
    <recommendedName>
        <fullName evidence="10">Probable nicotinate-nucleotide adenylyltransferase</fullName>
        <ecNumber evidence="10">2.7.7.18</ecNumber>
    </recommendedName>
    <alternativeName>
        <fullName evidence="10">Deamido-NAD(+) diphosphorylase</fullName>
    </alternativeName>
    <alternativeName>
        <fullName evidence="10">Deamido-NAD(+) pyrophosphorylase</fullName>
    </alternativeName>
    <alternativeName>
        <fullName evidence="10">Nicotinate mononucleotide adenylyltransferase</fullName>
        <shortName evidence="10">NaMN adenylyltransferase</shortName>
    </alternativeName>
</protein>
<dbReference type="NCBIfam" id="TIGR00482">
    <property type="entry name" value="nicotinate (nicotinamide) nucleotide adenylyltransferase"/>
    <property type="match status" value="1"/>
</dbReference>